<dbReference type="Proteomes" id="UP000429958">
    <property type="component" value="Unassembled WGS sequence"/>
</dbReference>
<evidence type="ECO:0000313" key="2">
    <source>
        <dbReference type="Proteomes" id="UP000429958"/>
    </source>
</evidence>
<dbReference type="RefSeq" id="WP_154473499.1">
    <property type="nucleotide sequence ID" value="NZ_VUMD01000017.1"/>
</dbReference>
<protein>
    <submittedName>
        <fullName evidence="1">Uncharacterized protein</fullName>
    </submittedName>
</protein>
<sequence length="59" mass="6776">MTALELQRFKLQNRDDNESSATTTSKNRIYAANCQVRTDMKKTGRNNHCMVIGGPFWLI</sequence>
<name>A0A7X2NNG7_9CLOT</name>
<evidence type="ECO:0000313" key="1">
    <source>
        <dbReference type="EMBL" id="MSS38054.1"/>
    </source>
</evidence>
<gene>
    <name evidence="1" type="ORF">FYJ39_16185</name>
</gene>
<reference evidence="1 2" key="1">
    <citation type="submission" date="2019-08" db="EMBL/GenBank/DDBJ databases">
        <title>In-depth cultivation of the pig gut microbiome towards novel bacterial diversity and tailored functional studies.</title>
        <authorList>
            <person name="Wylensek D."/>
            <person name="Hitch T.C.A."/>
            <person name="Clavel T."/>
        </authorList>
    </citation>
    <scope>NUCLEOTIDE SEQUENCE [LARGE SCALE GENOMIC DNA]</scope>
    <source>
        <strain evidence="1 2">WCA-389-WT-23D1</strain>
    </source>
</reference>
<accession>A0A7X2NNG7</accession>
<dbReference type="EMBL" id="VUMD01000017">
    <property type="protein sequence ID" value="MSS38054.1"/>
    <property type="molecule type" value="Genomic_DNA"/>
</dbReference>
<dbReference type="AlphaFoldDB" id="A0A7X2NNG7"/>
<keyword evidence="2" id="KW-1185">Reference proteome</keyword>
<proteinExistence type="predicted"/>
<organism evidence="1 2">
    <name type="scientific">Clostridium porci</name>
    <dbReference type="NCBI Taxonomy" id="2605778"/>
    <lineage>
        <taxon>Bacteria</taxon>
        <taxon>Bacillati</taxon>
        <taxon>Bacillota</taxon>
        <taxon>Clostridia</taxon>
        <taxon>Eubacteriales</taxon>
        <taxon>Clostridiaceae</taxon>
        <taxon>Clostridium</taxon>
    </lineage>
</organism>
<comment type="caution">
    <text evidence="1">The sequence shown here is derived from an EMBL/GenBank/DDBJ whole genome shotgun (WGS) entry which is preliminary data.</text>
</comment>